<dbReference type="EMBL" id="CP045910">
    <property type="protein sequence ID" value="QQP31663.1"/>
    <property type="molecule type" value="Genomic_DNA"/>
</dbReference>
<organism evidence="1 2">
    <name type="scientific">Caligus rogercresseyi</name>
    <name type="common">Sea louse</name>
    <dbReference type="NCBI Taxonomy" id="217165"/>
    <lineage>
        <taxon>Eukaryota</taxon>
        <taxon>Metazoa</taxon>
        <taxon>Ecdysozoa</taxon>
        <taxon>Arthropoda</taxon>
        <taxon>Crustacea</taxon>
        <taxon>Multicrustacea</taxon>
        <taxon>Hexanauplia</taxon>
        <taxon>Copepoda</taxon>
        <taxon>Siphonostomatoida</taxon>
        <taxon>Caligidae</taxon>
        <taxon>Caligus</taxon>
    </lineage>
</organism>
<keyword evidence="2" id="KW-1185">Reference proteome</keyword>
<dbReference type="Proteomes" id="UP000595437">
    <property type="component" value="Chromosome 21"/>
</dbReference>
<name>A0A7T8JTN2_CALRO</name>
<gene>
    <name evidence="1" type="ORF">FKW44_025339</name>
</gene>
<proteinExistence type="predicted"/>
<feature type="non-terminal residue" evidence="1">
    <location>
        <position position="55"/>
    </location>
</feature>
<accession>A0A7T8JTN2</accession>
<dbReference type="AlphaFoldDB" id="A0A7T8JTN2"/>
<evidence type="ECO:0000313" key="2">
    <source>
        <dbReference type="Proteomes" id="UP000595437"/>
    </source>
</evidence>
<protein>
    <submittedName>
        <fullName evidence="1">Uncharacterized protein</fullName>
    </submittedName>
</protein>
<evidence type="ECO:0000313" key="1">
    <source>
        <dbReference type="EMBL" id="QQP31663.1"/>
    </source>
</evidence>
<reference evidence="2" key="1">
    <citation type="submission" date="2021-01" db="EMBL/GenBank/DDBJ databases">
        <title>Caligus Genome Assembly.</title>
        <authorList>
            <person name="Gallardo-Escarate C."/>
        </authorList>
    </citation>
    <scope>NUCLEOTIDE SEQUENCE [LARGE SCALE GENOMIC DNA]</scope>
</reference>
<sequence length="55" mass="5971">MESFGNNTRSLNSGAISQNPYRISAGIEDSLPKSPWKHITQDCGVYISLCQKGIG</sequence>